<organism evidence="2 3">
    <name type="scientific">Actinomadura violacea</name>
    <dbReference type="NCBI Taxonomy" id="2819934"/>
    <lineage>
        <taxon>Bacteria</taxon>
        <taxon>Bacillati</taxon>
        <taxon>Actinomycetota</taxon>
        <taxon>Actinomycetes</taxon>
        <taxon>Streptosporangiales</taxon>
        <taxon>Thermomonosporaceae</taxon>
        <taxon>Actinomadura</taxon>
    </lineage>
</organism>
<sequence>MTGRTRLSAGPGPITWAAYLLLVLLCLPVLVLALLLLVGVLSGGGGASLLGVVVAGALCAVVVLLGVRLYRRAWWLEGTALVQRRVGRNRRCDLSTAWVSVESVSPDPLALTSALPRLVAWHDGEEPIRLWLRDPDRRRALLPAHELAALAQAITYGREDDPRFHPIAGGLHTLATDPFAV</sequence>
<keyword evidence="1" id="KW-0812">Transmembrane</keyword>
<accession>A0ABS3S3P1</accession>
<name>A0ABS3S3P1_9ACTN</name>
<keyword evidence="1" id="KW-1133">Transmembrane helix</keyword>
<gene>
    <name evidence="2" type="ORF">J4709_35310</name>
</gene>
<dbReference type="EMBL" id="JAGEPF010000024">
    <property type="protein sequence ID" value="MBO2462850.1"/>
    <property type="molecule type" value="Genomic_DNA"/>
</dbReference>
<feature type="transmembrane region" description="Helical" evidence="1">
    <location>
        <begin position="47"/>
        <end position="67"/>
    </location>
</feature>
<evidence type="ECO:0000313" key="2">
    <source>
        <dbReference type="EMBL" id="MBO2462850.1"/>
    </source>
</evidence>
<comment type="caution">
    <text evidence="2">The sequence shown here is derived from an EMBL/GenBank/DDBJ whole genome shotgun (WGS) entry which is preliminary data.</text>
</comment>
<proteinExistence type="predicted"/>
<dbReference type="RefSeq" id="WP_208247507.1">
    <property type="nucleotide sequence ID" value="NZ_JAGEPF010000024.1"/>
</dbReference>
<keyword evidence="3" id="KW-1185">Reference proteome</keyword>
<evidence type="ECO:0000256" key="1">
    <source>
        <dbReference type="SAM" id="Phobius"/>
    </source>
</evidence>
<evidence type="ECO:0000313" key="3">
    <source>
        <dbReference type="Proteomes" id="UP000680206"/>
    </source>
</evidence>
<protein>
    <submittedName>
        <fullName evidence="2">Uncharacterized protein</fullName>
    </submittedName>
</protein>
<reference evidence="2 3" key="1">
    <citation type="submission" date="2021-03" db="EMBL/GenBank/DDBJ databases">
        <title>Actinomadura violae sp. nov., isolated from lichen in Thailand.</title>
        <authorList>
            <person name="Kanchanasin P."/>
            <person name="Saeng-In P."/>
            <person name="Phongsopitanun W."/>
            <person name="Yuki M."/>
            <person name="Kudo T."/>
            <person name="Ohkuma M."/>
            <person name="Tanasupawat S."/>
        </authorList>
    </citation>
    <scope>NUCLEOTIDE SEQUENCE [LARGE SCALE GENOMIC DNA]</scope>
    <source>
        <strain evidence="2 3">LCR2-06</strain>
    </source>
</reference>
<dbReference type="Proteomes" id="UP000680206">
    <property type="component" value="Unassembled WGS sequence"/>
</dbReference>
<keyword evidence="1" id="KW-0472">Membrane</keyword>
<feature type="transmembrane region" description="Helical" evidence="1">
    <location>
        <begin position="16"/>
        <end position="41"/>
    </location>
</feature>